<evidence type="ECO:0000256" key="5">
    <source>
        <dbReference type="ARBA" id="ARBA00022692"/>
    </source>
</evidence>
<dbReference type="InterPro" id="IPR004387">
    <property type="entry name" value="Pept_M50_Zn"/>
</dbReference>
<evidence type="ECO:0000256" key="9">
    <source>
        <dbReference type="ARBA" id="ARBA00023049"/>
    </source>
</evidence>
<dbReference type="InterPro" id="IPR001478">
    <property type="entry name" value="PDZ"/>
</dbReference>
<evidence type="ECO:0000259" key="13">
    <source>
        <dbReference type="PROSITE" id="PS50106"/>
    </source>
</evidence>
<dbReference type="GO" id="GO:0004222">
    <property type="term" value="F:metalloendopeptidase activity"/>
    <property type="evidence" value="ECO:0007669"/>
    <property type="project" value="InterPro"/>
</dbReference>
<keyword evidence="8 11" id="KW-1133">Transmembrane helix</keyword>
<feature type="domain" description="PDZ" evidence="13">
    <location>
        <begin position="137"/>
        <end position="210"/>
    </location>
</feature>
<dbReference type="GO" id="GO:0016020">
    <property type="term" value="C:membrane"/>
    <property type="evidence" value="ECO:0007669"/>
    <property type="project" value="UniProtKB-SubCell"/>
</dbReference>
<dbReference type="EC" id="3.4.24.-" evidence="11"/>
<dbReference type="InterPro" id="IPR008915">
    <property type="entry name" value="Peptidase_M50"/>
</dbReference>
<dbReference type="Pfam" id="PF02163">
    <property type="entry name" value="Peptidase_M50"/>
    <property type="match status" value="1"/>
</dbReference>
<dbReference type="PROSITE" id="PS50106">
    <property type="entry name" value="PDZ"/>
    <property type="match status" value="1"/>
</dbReference>
<feature type="transmembrane region" description="Helical" evidence="11">
    <location>
        <begin position="112"/>
        <end position="133"/>
    </location>
</feature>
<accession>A0A932I168</accession>
<comment type="cofactor">
    <cofactor evidence="1 11">
        <name>Zn(2+)</name>
        <dbReference type="ChEBI" id="CHEBI:29105"/>
    </cofactor>
</comment>
<feature type="transmembrane region" description="Helical" evidence="11">
    <location>
        <begin position="340"/>
        <end position="358"/>
    </location>
</feature>
<dbReference type="PANTHER" id="PTHR42837">
    <property type="entry name" value="REGULATOR OF SIGMA-E PROTEASE RSEP"/>
    <property type="match status" value="1"/>
</dbReference>
<dbReference type="Pfam" id="PF17820">
    <property type="entry name" value="PDZ_6"/>
    <property type="match status" value="1"/>
</dbReference>
<evidence type="ECO:0000256" key="3">
    <source>
        <dbReference type="ARBA" id="ARBA00007931"/>
    </source>
</evidence>
<keyword evidence="6 11" id="KW-0378">Hydrolase</keyword>
<evidence type="ECO:0000256" key="8">
    <source>
        <dbReference type="ARBA" id="ARBA00022989"/>
    </source>
</evidence>
<dbReference type="InterPro" id="IPR041489">
    <property type="entry name" value="PDZ_6"/>
</dbReference>
<organism evidence="14 15">
    <name type="scientific">Tectimicrobiota bacterium</name>
    <dbReference type="NCBI Taxonomy" id="2528274"/>
    <lineage>
        <taxon>Bacteria</taxon>
        <taxon>Pseudomonadati</taxon>
        <taxon>Nitrospinota/Tectimicrobiota group</taxon>
        <taxon>Candidatus Tectimicrobiota</taxon>
    </lineage>
</organism>
<evidence type="ECO:0000256" key="2">
    <source>
        <dbReference type="ARBA" id="ARBA00004141"/>
    </source>
</evidence>
<evidence type="ECO:0000256" key="6">
    <source>
        <dbReference type="ARBA" id="ARBA00022801"/>
    </source>
</evidence>
<dbReference type="GO" id="GO:0046872">
    <property type="term" value="F:metal ion binding"/>
    <property type="evidence" value="ECO:0007669"/>
    <property type="project" value="UniProtKB-KW"/>
</dbReference>
<reference evidence="14" key="1">
    <citation type="submission" date="2020-07" db="EMBL/GenBank/DDBJ databases">
        <title>Huge and variable diversity of episymbiotic CPR bacteria and DPANN archaea in groundwater ecosystems.</title>
        <authorList>
            <person name="He C.Y."/>
            <person name="Keren R."/>
            <person name="Whittaker M."/>
            <person name="Farag I.F."/>
            <person name="Doudna J."/>
            <person name="Cate J.H.D."/>
            <person name="Banfield J.F."/>
        </authorList>
    </citation>
    <scope>NUCLEOTIDE SEQUENCE</scope>
    <source>
        <strain evidence="14">NC_groundwater_763_Ag_S-0.2um_68_21</strain>
    </source>
</reference>
<dbReference type="CDD" id="cd23081">
    <property type="entry name" value="cpPDZ_EcRseP-like"/>
    <property type="match status" value="1"/>
</dbReference>
<keyword evidence="9 11" id="KW-0482">Metalloprotease</keyword>
<keyword evidence="4" id="KW-0645">Protease</keyword>
<dbReference type="PANTHER" id="PTHR42837:SF2">
    <property type="entry name" value="MEMBRANE METALLOPROTEASE ARASP2, CHLOROPLASTIC-RELATED"/>
    <property type="match status" value="1"/>
</dbReference>
<dbReference type="SUPFAM" id="SSF50156">
    <property type="entry name" value="PDZ domain-like"/>
    <property type="match status" value="1"/>
</dbReference>
<keyword evidence="5 11" id="KW-0812">Transmembrane</keyword>
<dbReference type="Gene3D" id="2.30.42.10">
    <property type="match status" value="1"/>
</dbReference>
<dbReference type="EMBL" id="JACPUR010000038">
    <property type="protein sequence ID" value="MBI3129097.1"/>
    <property type="molecule type" value="Genomic_DNA"/>
</dbReference>
<dbReference type="CDD" id="cd06163">
    <property type="entry name" value="S2P-M50_PDZ_RseP-like"/>
    <property type="match status" value="1"/>
</dbReference>
<evidence type="ECO:0000256" key="10">
    <source>
        <dbReference type="ARBA" id="ARBA00023136"/>
    </source>
</evidence>
<dbReference type="InterPro" id="IPR036034">
    <property type="entry name" value="PDZ_sf"/>
</dbReference>
<evidence type="ECO:0000313" key="14">
    <source>
        <dbReference type="EMBL" id="MBI3129097.1"/>
    </source>
</evidence>
<keyword evidence="10 11" id="KW-0472">Membrane</keyword>
<evidence type="ECO:0000256" key="4">
    <source>
        <dbReference type="ARBA" id="ARBA00022670"/>
    </source>
</evidence>
<dbReference type="AlphaFoldDB" id="A0A932I168"/>
<feature type="region of interest" description="Disordered" evidence="12">
    <location>
        <begin position="372"/>
        <end position="394"/>
    </location>
</feature>
<evidence type="ECO:0000313" key="15">
    <source>
        <dbReference type="Proteomes" id="UP000782312"/>
    </source>
</evidence>
<gene>
    <name evidence="14" type="primary">rseP</name>
    <name evidence="14" type="ORF">HYZ11_15940</name>
</gene>
<protein>
    <recommendedName>
        <fullName evidence="11">Zinc metalloprotease</fullName>
        <ecNumber evidence="11">3.4.24.-</ecNumber>
    </recommendedName>
</protein>
<dbReference type="Proteomes" id="UP000782312">
    <property type="component" value="Unassembled WGS sequence"/>
</dbReference>
<comment type="subcellular location">
    <subcellularLocation>
        <location evidence="2">Membrane</location>
        <topology evidence="2">Multi-pass membrane protein</topology>
    </subcellularLocation>
</comment>
<dbReference type="SMART" id="SM00228">
    <property type="entry name" value="PDZ"/>
    <property type="match status" value="1"/>
</dbReference>
<evidence type="ECO:0000256" key="1">
    <source>
        <dbReference type="ARBA" id="ARBA00001947"/>
    </source>
</evidence>
<sequence>MVSFIMASPVVEWLLSAGQTIFWAVLVLGALIFVHELGHHLAAKKLGIGVSVFSLGFGRRLWGFHRGETEYRLSLIPLGGYVKLVGEDPEAGAEPPKEPEKSFYLRPVSHRLIVIAAGPLANILAAVVLSWGLHVAGIPVPGTWVGGVLPNSPAEAAGLRPGDHIVAVDGKPVQKWNDLVEMVREKAGKRLPLLIDRAGAKVTLPVTPTSKGEDGQELGYGRIGISLGQGFVTEYHGPVEALGQGFLQTYRIARLTVVSLYAMVARIIPADIGGPIRISVVAAEQAQRGLRYLVMFTILLSVNLAILNLLPIPILDGGHILFLGIEAALGRPLSLRVRETAMQVGTVLLIALMIFATYKDSVYYLLSRDGEAPARQEPQKQPVPAKPPAPAGQR</sequence>
<feature type="transmembrane region" description="Helical" evidence="11">
    <location>
        <begin position="13"/>
        <end position="34"/>
    </location>
</feature>
<keyword evidence="11" id="KW-0479">Metal-binding</keyword>
<comment type="caution">
    <text evidence="14">The sequence shown here is derived from an EMBL/GenBank/DDBJ whole genome shotgun (WGS) entry which is preliminary data.</text>
</comment>
<comment type="similarity">
    <text evidence="3 11">Belongs to the peptidase M50B family.</text>
</comment>
<feature type="compositionally biased region" description="Pro residues" evidence="12">
    <location>
        <begin position="384"/>
        <end position="394"/>
    </location>
</feature>
<evidence type="ECO:0000256" key="12">
    <source>
        <dbReference type="SAM" id="MobiDB-lite"/>
    </source>
</evidence>
<dbReference type="NCBIfam" id="TIGR00054">
    <property type="entry name" value="RIP metalloprotease RseP"/>
    <property type="match status" value="1"/>
</dbReference>
<evidence type="ECO:0000256" key="11">
    <source>
        <dbReference type="RuleBase" id="RU362031"/>
    </source>
</evidence>
<evidence type="ECO:0000256" key="7">
    <source>
        <dbReference type="ARBA" id="ARBA00022833"/>
    </source>
</evidence>
<feature type="transmembrane region" description="Helical" evidence="11">
    <location>
        <begin position="292"/>
        <end position="314"/>
    </location>
</feature>
<proteinExistence type="inferred from homology"/>
<keyword evidence="7 11" id="KW-0862">Zinc</keyword>
<dbReference type="GO" id="GO:0006508">
    <property type="term" value="P:proteolysis"/>
    <property type="evidence" value="ECO:0007669"/>
    <property type="project" value="UniProtKB-KW"/>
</dbReference>
<name>A0A932I168_UNCTE</name>